<gene>
    <name evidence="2" type="ordered locus">Mpal_0091</name>
</gene>
<dbReference type="eggNOG" id="arCOG11028">
    <property type="taxonomic scope" value="Archaea"/>
</dbReference>
<keyword evidence="3" id="KW-1185">Reference proteome</keyword>
<organism evidence="2 3">
    <name type="scientific">Methanosphaerula palustris (strain ATCC BAA-1556 / DSM 19958 / E1-9c)</name>
    <dbReference type="NCBI Taxonomy" id="521011"/>
    <lineage>
        <taxon>Archaea</taxon>
        <taxon>Methanobacteriati</taxon>
        <taxon>Methanobacteriota</taxon>
        <taxon>Stenosarchaea group</taxon>
        <taxon>Methanomicrobia</taxon>
        <taxon>Methanomicrobiales</taxon>
        <taxon>Methanoregulaceae</taxon>
        <taxon>Methanosphaerula</taxon>
    </lineage>
</organism>
<evidence type="ECO:0000313" key="2">
    <source>
        <dbReference type="EMBL" id="ACL15485.1"/>
    </source>
</evidence>
<name>B8GID4_METPE</name>
<dbReference type="Proteomes" id="UP000002457">
    <property type="component" value="Chromosome"/>
</dbReference>
<proteinExistence type="predicted"/>
<keyword evidence="1" id="KW-1133">Transmembrane helix</keyword>
<protein>
    <submittedName>
        <fullName evidence="2">Uncharacterized protein</fullName>
    </submittedName>
</protein>
<evidence type="ECO:0000313" key="3">
    <source>
        <dbReference type="Proteomes" id="UP000002457"/>
    </source>
</evidence>
<keyword evidence="1" id="KW-0472">Membrane</keyword>
<evidence type="ECO:0000256" key="1">
    <source>
        <dbReference type="SAM" id="Phobius"/>
    </source>
</evidence>
<dbReference type="HOGENOM" id="CLU_2784143_0_0_2"/>
<dbReference type="GeneID" id="7272261"/>
<dbReference type="KEGG" id="mpl:Mpal_0091"/>
<dbReference type="RefSeq" id="WP_012616804.1">
    <property type="nucleotide sequence ID" value="NC_011832.1"/>
</dbReference>
<reference evidence="2 3" key="1">
    <citation type="journal article" date="2015" name="Genome Announc.">
        <title>Complete Genome Sequence of Methanosphaerula palustris E1-9CT, a Hydrogenotrophic Methanogen Isolated from a Minerotrophic Fen Peatland.</title>
        <authorList>
            <person name="Cadillo-Quiroz H."/>
            <person name="Browne P."/>
            <person name="Kyrpides N."/>
            <person name="Woyke T."/>
            <person name="Goodwin L."/>
            <person name="Detter C."/>
            <person name="Yavitt J.B."/>
            <person name="Zinder S.H."/>
        </authorList>
    </citation>
    <scope>NUCLEOTIDE SEQUENCE [LARGE SCALE GENOMIC DNA]</scope>
    <source>
        <strain evidence="3">ATCC BAA-1556 / DSM 19958 / E1-9c</strain>
    </source>
</reference>
<dbReference type="AlphaFoldDB" id="B8GID4"/>
<feature type="transmembrane region" description="Helical" evidence="1">
    <location>
        <begin position="40"/>
        <end position="61"/>
    </location>
</feature>
<dbReference type="EMBL" id="CP001338">
    <property type="protein sequence ID" value="ACL15485.1"/>
    <property type="molecule type" value="Genomic_DNA"/>
</dbReference>
<keyword evidence="1" id="KW-0812">Transmembrane</keyword>
<sequence length="68" mass="7972">MTGPDHIDGQGVKGWLARRFAPITEINRKYRHPRIKMTRMVSVVLLFLRLYLIFLVVLLGYKFVTLLV</sequence>
<accession>B8GID4</accession>
<dbReference type="STRING" id="521011.Mpal_0091"/>